<proteinExistence type="predicted"/>
<reference evidence="3 4" key="1">
    <citation type="submission" date="2023-10" db="EMBL/GenBank/DDBJ databases">
        <title>Complete genome sequence of a Sphingomonadaceae bacterium.</title>
        <authorList>
            <person name="Yan C."/>
        </authorList>
    </citation>
    <scope>NUCLEOTIDE SEQUENCE [LARGE SCALE GENOMIC DNA]</scope>
    <source>
        <strain evidence="3 4">SCSIO 66989</strain>
    </source>
</reference>
<feature type="region of interest" description="Disordered" evidence="1">
    <location>
        <begin position="1"/>
        <end position="20"/>
    </location>
</feature>
<evidence type="ECO:0000313" key="4">
    <source>
        <dbReference type="Proteomes" id="UP001302429"/>
    </source>
</evidence>
<accession>A0AA97I268</accession>
<evidence type="ECO:0000256" key="1">
    <source>
        <dbReference type="SAM" id="MobiDB-lite"/>
    </source>
</evidence>
<evidence type="ECO:0000313" key="3">
    <source>
        <dbReference type="EMBL" id="WOE76065.1"/>
    </source>
</evidence>
<keyword evidence="4" id="KW-1185">Reference proteome</keyword>
<dbReference type="RefSeq" id="WP_317083496.1">
    <property type="nucleotide sequence ID" value="NZ_CP136594.1"/>
</dbReference>
<feature type="transmembrane region" description="Helical" evidence="2">
    <location>
        <begin position="21"/>
        <end position="41"/>
    </location>
</feature>
<dbReference type="Proteomes" id="UP001302429">
    <property type="component" value="Chromosome"/>
</dbReference>
<evidence type="ECO:0000256" key="2">
    <source>
        <dbReference type="SAM" id="Phobius"/>
    </source>
</evidence>
<name>A0AA97I268_9SPHN</name>
<feature type="transmembrane region" description="Helical" evidence="2">
    <location>
        <begin position="47"/>
        <end position="66"/>
    </location>
</feature>
<keyword evidence="2" id="KW-0812">Transmembrane</keyword>
<sequence length="69" mass="6711">MSDNTDLEPASPQTPQKRPTAAGGVFIALGTMGGAIAGGALFGEPVIGLLIGFGLGVAAAIVVAMLDSK</sequence>
<dbReference type="EMBL" id="CP136594">
    <property type="protein sequence ID" value="WOE76065.1"/>
    <property type="molecule type" value="Genomic_DNA"/>
</dbReference>
<dbReference type="KEGG" id="acoa:RB602_04925"/>
<keyword evidence="2" id="KW-0472">Membrane</keyword>
<keyword evidence="2" id="KW-1133">Transmembrane helix</keyword>
<protein>
    <submittedName>
        <fullName evidence="3">Uncharacterized protein</fullName>
    </submittedName>
</protein>
<dbReference type="AlphaFoldDB" id="A0AA97I268"/>
<organism evidence="3 4">
    <name type="scientific">Alterisphingorhabdus coralli</name>
    <dbReference type="NCBI Taxonomy" id="3071408"/>
    <lineage>
        <taxon>Bacteria</taxon>
        <taxon>Pseudomonadati</taxon>
        <taxon>Pseudomonadota</taxon>
        <taxon>Alphaproteobacteria</taxon>
        <taxon>Sphingomonadales</taxon>
        <taxon>Sphingomonadaceae</taxon>
        <taxon>Alterisphingorhabdus (ex Yan et al. 2024)</taxon>
    </lineage>
</organism>
<gene>
    <name evidence="3" type="ORF">RB602_04925</name>
</gene>